<evidence type="ECO:0000313" key="2">
    <source>
        <dbReference type="EMBL" id="OQW89525.1"/>
    </source>
</evidence>
<feature type="compositionally biased region" description="Basic and acidic residues" evidence="1">
    <location>
        <begin position="721"/>
        <end position="768"/>
    </location>
</feature>
<feature type="compositionally biased region" description="Basic and acidic residues" evidence="1">
    <location>
        <begin position="644"/>
        <end position="657"/>
    </location>
</feature>
<feature type="compositionally biased region" description="Basic and acidic residues" evidence="1">
    <location>
        <begin position="701"/>
        <end position="712"/>
    </location>
</feature>
<evidence type="ECO:0000256" key="1">
    <source>
        <dbReference type="SAM" id="MobiDB-lite"/>
    </source>
</evidence>
<organism evidence="2 3">
    <name type="scientific">Rhodoferax ferrireducens</name>
    <dbReference type="NCBI Taxonomy" id="192843"/>
    <lineage>
        <taxon>Bacteria</taxon>
        <taxon>Pseudomonadati</taxon>
        <taxon>Pseudomonadota</taxon>
        <taxon>Betaproteobacteria</taxon>
        <taxon>Burkholderiales</taxon>
        <taxon>Comamonadaceae</taxon>
        <taxon>Rhodoferax</taxon>
    </lineage>
</organism>
<dbReference type="Pfam" id="PF03993">
    <property type="entry name" value="DUF349"/>
    <property type="match status" value="1"/>
</dbReference>
<dbReference type="EMBL" id="MTEI01000002">
    <property type="protein sequence ID" value="OQW89525.1"/>
    <property type="molecule type" value="Genomic_DNA"/>
</dbReference>
<proteinExistence type="predicted"/>
<gene>
    <name evidence="2" type="ORF">BWK72_03830</name>
</gene>
<feature type="region of interest" description="Disordered" evidence="1">
    <location>
        <begin position="644"/>
        <end position="768"/>
    </location>
</feature>
<reference evidence="2 3" key="1">
    <citation type="submission" date="2017-01" db="EMBL/GenBank/DDBJ databases">
        <title>Novel large sulfur bacteria in the metagenomes of groundwater-fed chemosynthetic microbial mats in the Lake Huron basin.</title>
        <authorList>
            <person name="Sharrar A.M."/>
            <person name="Flood B.E."/>
            <person name="Bailey J.V."/>
            <person name="Jones D.S."/>
            <person name="Biddanda B."/>
            <person name="Ruberg S.A."/>
            <person name="Marcus D.N."/>
            <person name="Dick G.J."/>
        </authorList>
    </citation>
    <scope>NUCLEOTIDE SEQUENCE [LARGE SCALE GENOMIC DNA]</scope>
    <source>
        <strain evidence="2">A7</strain>
    </source>
</reference>
<feature type="region of interest" description="Disordered" evidence="1">
    <location>
        <begin position="1"/>
        <end position="30"/>
    </location>
</feature>
<comment type="caution">
    <text evidence="2">The sequence shown here is derived from an EMBL/GenBank/DDBJ whole genome shotgun (WGS) entry which is preliminary data.</text>
</comment>
<evidence type="ECO:0008006" key="4">
    <source>
        <dbReference type="Google" id="ProtNLM"/>
    </source>
</evidence>
<name>A0A1W9KY46_9BURK</name>
<evidence type="ECO:0000313" key="3">
    <source>
        <dbReference type="Proteomes" id="UP000192505"/>
    </source>
</evidence>
<dbReference type="InterPro" id="IPR007139">
    <property type="entry name" value="DUF349"/>
</dbReference>
<sequence length="920" mass="99585">MFPFSKNNPADTLSDAPAAPAKTHEPHPLDALTHGAFSAQTSGERMACIRDWLASGPTPEQLQQVFKELSGKDKGAAKLLREKLDEIKRSKTQATIALEWADKAQALLAVPKLNLADALAWQRDAAKAGAPLSKEPLAGLKAQLMERVRAIEDLQHRVQVQREAAVLVAQRIEVLSTKPWHDAQAAHDALSADVSNWQAEANALAGDANWPSVDVKFPPLLQASQAQLGLVWDAFQAALTSTVLAAEDAGAPLPNVPVWADELRLARGIPLEPVAKAAKAPVDPEIKAHATSAVGEALLKLEQEVTQGHGKASAGAANALRNALKEFGRLIDDKLENQAKSALAAAGELEGWQRWRADQLREELVAKAEALLKRPDGQAIGGRKMQETLRTLRDQWKLTDQGGVPNHGLWKRFDDACNEAHKVVEAWLEKLKAETAEHRAQRLALIEEVKAWAVANRTALDDDWKGFNRVLHQFGDRWRESGHVGEKIYAELNTLWKAAIDEAAAPLEALQKLSLAARHAMIDEAKLLGAQEVLRIDAVKALQQRWQAEVHRVPVDRRHEQKLWDAFRKPIDDAFNRKTVDREKAQSALSERDRTVLDASKALQQANASGDAQAIKSAMAALDAALRGQAQAQAEVAASVQTSEEKEALAQAEKGRVAPESAAHTEANSVPTGEPANEVPGEGAAPEMAKPVARKPVVAMRGDDRPGMRKEAPTAPARGGKFGDRKDAGRPAGRDGARDARPGGRGDDRGGFRDARPDRAPMGERFDAPRLGDTAFRAQRDALEQAQFALRKLAAQAHGEALTHLLTAWEKRDAALVPGVQELGSRVAPAVRAGWSKAVAQAPAGDASTALLRLEMAAEVPTPAEHISDRRMLQLQLLTKRNDPAPVQTWGQDAATVLSGAFEPAAARRLQNVLKVLLKP</sequence>
<feature type="compositionally biased region" description="Polar residues" evidence="1">
    <location>
        <begin position="1"/>
        <end position="11"/>
    </location>
</feature>
<accession>A0A1W9KY46</accession>
<protein>
    <recommendedName>
        <fullName evidence="4">DUF349 domain-containing protein</fullName>
    </recommendedName>
</protein>
<dbReference type="AlphaFoldDB" id="A0A1W9KY46"/>
<dbReference type="Proteomes" id="UP000192505">
    <property type="component" value="Unassembled WGS sequence"/>
</dbReference>